<feature type="domain" description="Tail sheath protein C-terminal" evidence="3">
    <location>
        <begin position="375"/>
        <end position="479"/>
    </location>
</feature>
<dbReference type="RefSeq" id="WP_309541716.1">
    <property type="nucleotide sequence ID" value="NZ_CP133659.1"/>
</dbReference>
<dbReference type="InterPro" id="IPR035089">
    <property type="entry name" value="Phage_sheath_subtilisin"/>
</dbReference>
<comment type="similarity">
    <text evidence="1">Belongs to the myoviridae tail sheath protein family.</text>
</comment>
<dbReference type="Proteomes" id="UP001180616">
    <property type="component" value="Chromosome"/>
</dbReference>
<protein>
    <submittedName>
        <fullName evidence="4">Phage tail sheath subtilisin-like domain-containing protein</fullName>
    </submittedName>
</protein>
<evidence type="ECO:0000256" key="1">
    <source>
        <dbReference type="ARBA" id="ARBA00008005"/>
    </source>
</evidence>
<dbReference type="InterPro" id="IPR007067">
    <property type="entry name" value="Tail_sheath"/>
</dbReference>
<keyword evidence="5" id="KW-1185">Reference proteome</keyword>
<accession>A0ABY9R371</accession>
<dbReference type="Pfam" id="PF04984">
    <property type="entry name" value="Phage_sheath_1"/>
    <property type="match status" value="1"/>
</dbReference>
<reference evidence="4" key="1">
    <citation type="submission" date="2023-09" db="EMBL/GenBank/DDBJ databases">
        <authorList>
            <consortium name="CW5 consortium"/>
            <person name="Lu C.-W."/>
        </authorList>
    </citation>
    <scope>NUCLEOTIDE SEQUENCE</scope>
    <source>
        <strain evidence="4">KPS</strain>
    </source>
</reference>
<sequence>MTIGFDSVPRNLRVPFVYAEFDNTNAVSGAAQMPYRTLACGQKLTEGTQPALQPVRVTSAAQARTLFGAGSMLAQICAAYLAGDAITELWAMAVDDNEAGQAATGSVTITGAASEGGTLVLYVGGHAVSCGVAAGQQAAAVGTALAAAVNAVADCPCTASAAGGVVTLAARHKGLACNGLDVRLNYYGESAPAGLSVAVAPTGLSGGTANPDVAPLIAALGDEHYNIVVWPWTDAASLRALEQELLDRWGPLRMIEGVAIAAATGTHGELGTLGDSRNSQHLCIAHAHGVPNPVWEVAAAFAAVAAYYGNIDPARPFQTLPLTGILPPVESDRFTLQENNLLLYDGISTLYVDAGGTVRVQRLITTYKTSPNGAEDPSYLDLNTILTLGYLRYDFRTYILRKYPRHKLADDGNNFGVGQPIITPVVGKAEAVARARVWEELGLVENVDDFAANVVCERNASDRNRLDWLLPPDLVNQFVVGGVKIQFIL</sequence>
<dbReference type="EMBL" id="CP133659">
    <property type="protein sequence ID" value="WMW65761.1"/>
    <property type="molecule type" value="Genomic_DNA"/>
</dbReference>
<proteinExistence type="inferred from homology"/>
<dbReference type="PIRSF" id="PIRSF007349">
    <property type="entry name" value="Tsp_L"/>
    <property type="match status" value="1"/>
</dbReference>
<evidence type="ECO:0000259" key="3">
    <source>
        <dbReference type="Pfam" id="PF17482"/>
    </source>
</evidence>
<evidence type="ECO:0000313" key="4">
    <source>
        <dbReference type="EMBL" id="WMW65761.1"/>
    </source>
</evidence>
<evidence type="ECO:0000259" key="2">
    <source>
        <dbReference type="Pfam" id="PF04984"/>
    </source>
</evidence>
<dbReference type="Pfam" id="PF17482">
    <property type="entry name" value="Phage_sheath_1C"/>
    <property type="match status" value="1"/>
</dbReference>
<organism evidence="4 5">
    <name type="scientific">Nitratidesulfovibrio liaohensis</name>
    <dbReference type="NCBI Taxonomy" id="2604158"/>
    <lineage>
        <taxon>Bacteria</taxon>
        <taxon>Pseudomonadati</taxon>
        <taxon>Thermodesulfobacteriota</taxon>
        <taxon>Desulfovibrionia</taxon>
        <taxon>Desulfovibrionales</taxon>
        <taxon>Desulfovibrionaceae</taxon>
        <taxon>Nitratidesulfovibrio</taxon>
    </lineage>
</organism>
<evidence type="ECO:0000313" key="5">
    <source>
        <dbReference type="Proteomes" id="UP001180616"/>
    </source>
</evidence>
<dbReference type="InterPro" id="IPR020287">
    <property type="entry name" value="Tail_sheath_C"/>
</dbReference>
<gene>
    <name evidence="4" type="ORF">KPS_000272</name>
</gene>
<feature type="domain" description="Tail sheath protein subtilisin-like" evidence="2">
    <location>
        <begin position="207"/>
        <end position="366"/>
    </location>
</feature>
<name>A0ABY9R371_9BACT</name>